<evidence type="ECO:0000313" key="1">
    <source>
        <dbReference type="EMBL" id="GFT32871.1"/>
    </source>
</evidence>
<accession>A0A8X6TQA1</accession>
<dbReference type="Proteomes" id="UP000887013">
    <property type="component" value="Unassembled WGS sequence"/>
</dbReference>
<keyword evidence="2" id="KW-1185">Reference proteome</keyword>
<protein>
    <submittedName>
        <fullName evidence="1">Integrase catalytic domain-containing protein</fullName>
    </submittedName>
</protein>
<dbReference type="EMBL" id="BMAW01013238">
    <property type="protein sequence ID" value="GFT32871.1"/>
    <property type="molecule type" value="Genomic_DNA"/>
</dbReference>
<dbReference type="AlphaFoldDB" id="A0A8X6TQA1"/>
<reference evidence="1" key="1">
    <citation type="submission" date="2020-08" db="EMBL/GenBank/DDBJ databases">
        <title>Multicomponent nature underlies the extraordinary mechanical properties of spider dragline silk.</title>
        <authorList>
            <person name="Kono N."/>
            <person name="Nakamura H."/>
            <person name="Mori M."/>
            <person name="Yoshida Y."/>
            <person name="Ohtoshi R."/>
            <person name="Malay A.D."/>
            <person name="Moran D.A.P."/>
            <person name="Tomita M."/>
            <person name="Numata K."/>
            <person name="Arakawa K."/>
        </authorList>
    </citation>
    <scope>NUCLEOTIDE SEQUENCE</scope>
</reference>
<gene>
    <name evidence="1" type="primary">AVEN_101388_1</name>
    <name evidence="1" type="ORF">NPIL_488581</name>
</gene>
<comment type="caution">
    <text evidence="1">The sequence shown here is derived from an EMBL/GenBank/DDBJ whole genome shotgun (WGS) entry which is preliminary data.</text>
</comment>
<proteinExistence type="predicted"/>
<name>A0A8X6TQA1_NEPPI</name>
<organism evidence="1 2">
    <name type="scientific">Nephila pilipes</name>
    <name type="common">Giant wood spider</name>
    <name type="synonym">Nephila maculata</name>
    <dbReference type="NCBI Taxonomy" id="299642"/>
    <lineage>
        <taxon>Eukaryota</taxon>
        <taxon>Metazoa</taxon>
        <taxon>Ecdysozoa</taxon>
        <taxon>Arthropoda</taxon>
        <taxon>Chelicerata</taxon>
        <taxon>Arachnida</taxon>
        <taxon>Araneae</taxon>
        <taxon>Araneomorphae</taxon>
        <taxon>Entelegynae</taxon>
        <taxon>Araneoidea</taxon>
        <taxon>Nephilidae</taxon>
        <taxon>Nephila</taxon>
    </lineage>
</organism>
<evidence type="ECO:0000313" key="2">
    <source>
        <dbReference type="Proteomes" id="UP000887013"/>
    </source>
</evidence>
<sequence>MWKPFVANRMAPIQALTLPECWGHCSGSDNPVDLTTREESARKILSCSLWWLGLAWLSRPVHTWAFRDLQYSLHGICDTDMVVRKQRTTRVNPMMANSGCEISHLFRFWTLINFGN</sequence>